<dbReference type="GO" id="GO:0005737">
    <property type="term" value="C:cytoplasm"/>
    <property type="evidence" value="ECO:0007669"/>
    <property type="project" value="InterPro"/>
</dbReference>
<dbReference type="GO" id="GO:0050504">
    <property type="term" value="F:mannosyl-3-phosphoglycerate synthase activity"/>
    <property type="evidence" value="ECO:0007669"/>
    <property type="project" value="InterPro"/>
</dbReference>
<sequence>PTKNLKAMEQGIDIFQIETRNPHLHEEKGDEHMEKTLGAT</sequence>
<name>X1GCY9_9ZZZZ</name>
<dbReference type="GO" id="GO:0051479">
    <property type="term" value="P:mannosylglycerate biosynthetic process"/>
    <property type="evidence" value="ECO:0007669"/>
    <property type="project" value="InterPro"/>
</dbReference>
<dbReference type="InterPro" id="IPR012812">
    <property type="entry name" value="Osmo_MPG_synth"/>
</dbReference>
<organism evidence="1">
    <name type="scientific">marine sediment metagenome</name>
    <dbReference type="NCBI Taxonomy" id="412755"/>
    <lineage>
        <taxon>unclassified sequences</taxon>
        <taxon>metagenomes</taxon>
        <taxon>ecological metagenomes</taxon>
    </lineage>
</organism>
<dbReference type="InterPro" id="IPR029044">
    <property type="entry name" value="Nucleotide-diphossugar_trans"/>
</dbReference>
<dbReference type="AlphaFoldDB" id="X1GCY9"/>
<dbReference type="EMBL" id="BARU01019695">
    <property type="protein sequence ID" value="GAH55756.1"/>
    <property type="molecule type" value="Genomic_DNA"/>
</dbReference>
<evidence type="ECO:0000313" key="1">
    <source>
        <dbReference type="EMBL" id="GAH55756.1"/>
    </source>
</evidence>
<accession>X1GCY9</accession>
<feature type="non-terminal residue" evidence="1">
    <location>
        <position position="1"/>
    </location>
</feature>
<proteinExistence type="predicted"/>
<dbReference type="Gene3D" id="3.90.550.10">
    <property type="entry name" value="Spore Coat Polysaccharide Biosynthesis Protein SpsA, Chain A"/>
    <property type="match status" value="1"/>
</dbReference>
<comment type="caution">
    <text evidence="1">The sequence shown here is derived from an EMBL/GenBank/DDBJ whole genome shotgun (WGS) entry which is preliminary data.</text>
</comment>
<protein>
    <submittedName>
        <fullName evidence="1">Uncharacterized protein</fullName>
    </submittedName>
</protein>
<gene>
    <name evidence="1" type="ORF">S03H2_32415</name>
</gene>
<reference evidence="1" key="1">
    <citation type="journal article" date="2014" name="Front. Microbiol.">
        <title>High frequency of phylogenetically diverse reductive dehalogenase-homologous genes in deep subseafloor sedimentary metagenomes.</title>
        <authorList>
            <person name="Kawai M."/>
            <person name="Futagami T."/>
            <person name="Toyoda A."/>
            <person name="Takaki Y."/>
            <person name="Nishi S."/>
            <person name="Hori S."/>
            <person name="Arai W."/>
            <person name="Tsubouchi T."/>
            <person name="Morono Y."/>
            <person name="Uchiyama I."/>
            <person name="Ito T."/>
            <person name="Fujiyama A."/>
            <person name="Inagaki F."/>
            <person name="Takami H."/>
        </authorList>
    </citation>
    <scope>NUCLEOTIDE SEQUENCE</scope>
    <source>
        <strain evidence="1">Expedition CK06-06</strain>
    </source>
</reference>
<dbReference type="Pfam" id="PF09488">
    <property type="entry name" value="Osmo_MPGsynth"/>
    <property type="match status" value="1"/>
</dbReference>